<dbReference type="Pfam" id="PF08569">
    <property type="entry name" value="Mo25"/>
    <property type="match status" value="1"/>
</dbReference>
<comment type="similarity">
    <text evidence="1">Belongs to the Mo25 family.</text>
</comment>
<dbReference type="InterPro" id="IPR013878">
    <property type="entry name" value="Mo25"/>
</dbReference>
<dbReference type="GO" id="GO:0000131">
    <property type="term" value="C:incipient cellular bud site"/>
    <property type="evidence" value="ECO:0007669"/>
    <property type="project" value="EnsemblFungi"/>
</dbReference>
<accession>A5DUJ6</accession>
<dbReference type="GO" id="GO:0071958">
    <property type="term" value="C:new mitotic spindle pole body"/>
    <property type="evidence" value="ECO:0007669"/>
    <property type="project" value="EnsemblFungi"/>
</dbReference>
<dbReference type="GO" id="GO:0006355">
    <property type="term" value="P:regulation of DNA-templated transcription"/>
    <property type="evidence" value="ECO:0007669"/>
    <property type="project" value="EnsemblFungi"/>
</dbReference>
<dbReference type="VEuPathDB" id="FungiDB:LELG_01032"/>
<dbReference type="SUPFAM" id="SSF48371">
    <property type="entry name" value="ARM repeat"/>
    <property type="match status" value="1"/>
</dbReference>
<dbReference type="InParanoid" id="A5DUJ6"/>
<dbReference type="HOGENOM" id="CLU_035755_0_0_1"/>
<dbReference type="GO" id="GO:0070507">
    <property type="term" value="P:regulation of microtubule cytoskeleton organization"/>
    <property type="evidence" value="ECO:0007669"/>
    <property type="project" value="EnsemblFungi"/>
</dbReference>
<dbReference type="GO" id="GO:0005634">
    <property type="term" value="C:nucleus"/>
    <property type="evidence" value="ECO:0007669"/>
    <property type="project" value="EnsemblFungi"/>
</dbReference>
<dbReference type="GO" id="GO:0005933">
    <property type="term" value="C:cellular bud"/>
    <property type="evidence" value="ECO:0007669"/>
    <property type="project" value="EnsemblFungi"/>
</dbReference>
<dbReference type="GO" id="GO:0043539">
    <property type="term" value="F:protein serine/threonine kinase activator activity"/>
    <property type="evidence" value="ECO:0007669"/>
    <property type="project" value="TreeGrafter"/>
</dbReference>
<dbReference type="GO" id="GO:2000100">
    <property type="term" value="P:regulation of establishment or maintenance of bipolar cell polarity regulating cell shape"/>
    <property type="evidence" value="ECO:0007669"/>
    <property type="project" value="EnsemblFungi"/>
</dbReference>
<dbReference type="OMA" id="AYDHKES"/>
<dbReference type="GO" id="GO:0043332">
    <property type="term" value="C:mating projection tip"/>
    <property type="evidence" value="ECO:0007669"/>
    <property type="project" value="EnsemblFungi"/>
</dbReference>
<dbReference type="GO" id="GO:0032153">
    <property type="term" value="C:cell division site"/>
    <property type="evidence" value="ECO:0007669"/>
    <property type="project" value="EnsemblFungi"/>
</dbReference>
<dbReference type="STRING" id="379508.A5DUJ6"/>
<proteinExistence type="inferred from homology"/>
<dbReference type="OrthoDB" id="609103at2759"/>
<reference evidence="2 3" key="1">
    <citation type="journal article" date="2009" name="Nature">
        <title>Evolution of pathogenicity and sexual reproduction in eight Candida genomes.</title>
        <authorList>
            <person name="Butler G."/>
            <person name="Rasmussen M.D."/>
            <person name="Lin M.F."/>
            <person name="Santos M.A."/>
            <person name="Sakthikumar S."/>
            <person name="Munro C.A."/>
            <person name="Rheinbay E."/>
            <person name="Grabherr M."/>
            <person name="Forche A."/>
            <person name="Reedy J.L."/>
            <person name="Agrafioti I."/>
            <person name="Arnaud M.B."/>
            <person name="Bates S."/>
            <person name="Brown A.J."/>
            <person name="Brunke S."/>
            <person name="Costanzo M.C."/>
            <person name="Fitzpatrick D.A."/>
            <person name="de Groot P.W."/>
            <person name="Harris D."/>
            <person name="Hoyer L.L."/>
            <person name="Hube B."/>
            <person name="Klis F.M."/>
            <person name="Kodira C."/>
            <person name="Lennard N."/>
            <person name="Logue M.E."/>
            <person name="Martin R."/>
            <person name="Neiman A.M."/>
            <person name="Nikolaou E."/>
            <person name="Quail M.A."/>
            <person name="Quinn J."/>
            <person name="Santos M.C."/>
            <person name="Schmitzberger F.F."/>
            <person name="Sherlock G."/>
            <person name="Shah P."/>
            <person name="Silverstein K.A."/>
            <person name="Skrzypek M.S."/>
            <person name="Soll D."/>
            <person name="Staggs R."/>
            <person name="Stansfield I."/>
            <person name="Stumpf M.P."/>
            <person name="Sudbery P.E."/>
            <person name="Srikantha T."/>
            <person name="Zeng Q."/>
            <person name="Berman J."/>
            <person name="Berriman M."/>
            <person name="Heitman J."/>
            <person name="Gow N.A."/>
            <person name="Lorenz M.C."/>
            <person name="Birren B.W."/>
            <person name="Kellis M."/>
            <person name="Cuomo C.A."/>
        </authorList>
    </citation>
    <scope>NUCLEOTIDE SEQUENCE [LARGE SCALE GENOMIC DNA]</scope>
    <source>
        <strain evidence="3">ATCC 11503 / BCRC 21390 / CBS 2605 / JCM 1781 / NBRC 1676 / NRRL YB-4239</strain>
    </source>
</reference>
<name>A5DUJ6_LODEL</name>
<dbReference type="eggNOG" id="KOG1566">
    <property type="taxonomic scope" value="Eukaryota"/>
</dbReference>
<dbReference type="GO" id="GO:0000920">
    <property type="term" value="P:septum digestion after cytokinesis"/>
    <property type="evidence" value="ECO:0007669"/>
    <property type="project" value="EnsemblFungi"/>
</dbReference>
<evidence type="ECO:0000256" key="1">
    <source>
        <dbReference type="ARBA" id="ARBA00011012"/>
    </source>
</evidence>
<sequence>MAFLFKRNPKTPLELVRALNDQLAKLDYKDAIQDASSFKKYQDEAARHLKHVKLTIYGDDETEPQPDQKQYILHEILLTNCLYLLTTTLSKLDFDSRKDVAKVFLVLLRRNGYLSLKILPTTPPPVVDYLLHTQPAILICLVRGPETPEIGLISGQILRDCIKFESINKFVLYSPEFWNFFKYVQNPTFEIACDAMMTLNDLLTVHKKMVADFLANNYDVFMANINNLIKSNNYVTKRQSVKLLNDLVSQKVNLLFLNKYFADTKNLKYTMMLLSEKLKNLQLEGFHLLKFFIANPKRTTKVNETLIKNKLNFIEFFKTFDIASFHDSSLNEERNYVVKEIEELPDKVS</sequence>
<evidence type="ECO:0000313" key="3">
    <source>
        <dbReference type="Proteomes" id="UP000001996"/>
    </source>
</evidence>
<dbReference type="GO" id="GO:0035839">
    <property type="term" value="C:non-growing cell tip"/>
    <property type="evidence" value="ECO:0007669"/>
    <property type="project" value="EnsemblFungi"/>
</dbReference>
<organism evidence="2 3">
    <name type="scientific">Lodderomyces elongisporus (strain ATCC 11503 / CBS 2605 / JCM 1781 / NBRC 1676 / NRRL YB-4239)</name>
    <name type="common">Yeast</name>
    <name type="synonym">Saccharomyces elongisporus</name>
    <dbReference type="NCBI Taxonomy" id="379508"/>
    <lineage>
        <taxon>Eukaryota</taxon>
        <taxon>Fungi</taxon>
        <taxon>Dikarya</taxon>
        <taxon>Ascomycota</taxon>
        <taxon>Saccharomycotina</taxon>
        <taxon>Pichiomycetes</taxon>
        <taxon>Debaryomycetaceae</taxon>
        <taxon>Candida/Lodderomyces clade</taxon>
        <taxon>Lodderomyces</taxon>
    </lineage>
</organism>
<dbReference type="Gene3D" id="1.25.10.10">
    <property type="entry name" value="Leucine-rich Repeat Variant"/>
    <property type="match status" value="1"/>
</dbReference>
<dbReference type="GO" id="GO:0035556">
    <property type="term" value="P:intracellular signal transduction"/>
    <property type="evidence" value="ECO:0007669"/>
    <property type="project" value="TreeGrafter"/>
</dbReference>
<dbReference type="KEGG" id="lel:PVL30_000999"/>
<dbReference type="EMBL" id="CH981524">
    <property type="protein sequence ID" value="EDK42854.1"/>
    <property type="molecule type" value="Genomic_DNA"/>
</dbReference>
<dbReference type="GeneID" id="5235269"/>
<dbReference type="AlphaFoldDB" id="A5DUJ6"/>
<dbReference type="PANTHER" id="PTHR10182">
    <property type="entry name" value="CALCIUM-BINDING PROTEIN 39-RELATED"/>
    <property type="match status" value="1"/>
</dbReference>
<keyword evidence="3" id="KW-1185">Reference proteome</keyword>
<dbReference type="Proteomes" id="UP000001996">
    <property type="component" value="Unassembled WGS sequence"/>
</dbReference>
<protein>
    <submittedName>
        <fullName evidence="2">Uncharacterized protein</fullName>
    </submittedName>
</protein>
<dbReference type="InterPro" id="IPR016024">
    <property type="entry name" value="ARM-type_fold"/>
</dbReference>
<dbReference type="GO" id="GO:0007118">
    <property type="term" value="P:budding cell apical bud growth"/>
    <property type="evidence" value="ECO:0007669"/>
    <property type="project" value="EnsemblFungi"/>
</dbReference>
<dbReference type="InterPro" id="IPR011989">
    <property type="entry name" value="ARM-like"/>
</dbReference>
<dbReference type="GO" id="GO:0005737">
    <property type="term" value="C:cytoplasm"/>
    <property type="evidence" value="ECO:0007669"/>
    <property type="project" value="EnsemblFungi"/>
</dbReference>
<dbReference type="GO" id="GO:0071574">
    <property type="term" value="P:protein localization to medial cortex"/>
    <property type="evidence" value="ECO:0007669"/>
    <property type="project" value="EnsemblFungi"/>
</dbReference>
<dbReference type="PANTHER" id="PTHR10182:SF3">
    <property type="entry name" value="PROTEIN MO25"/>
    <property type="match status" value="1"/>
</dbReference>
<gene>
    <name evidence="2" type="ORF">LELG_01032</name>
</gene>
<evidence type="ECO:0000313" key="2">
    <source>
        <dbReference type="EMBL" id="EDK42854.1"/>
    </source>
</evidence>
<dbReference type="FunCoup" id="A5DUJ6">
    <property type="interactions" value="361"/>
</dbReference>